<keyword evidence="5" id="KW-0326">Glycosidase</keyword>
<dbReference type="NCBIfam" id="NF003740">
    <property type="entry name" value="PRK05337.1"/>
    <property type="match status" value="1"/>
</dbReference>
<keyword evidence="8" id="KW-1185">Reference proteome</keyword>
<organism evidence="7 8">
    <name type="scientific">Paenibacillus glycanilyticus</name>
    <dbReference type="NCBI Taxonomy" id="126569"/>
    <lineage>
        <taxon>Bacteria</taxon>
        <taxon>Bacillati</taxon>
        <taxon>Bacillota</taxon>
        <taxon>Bacilli</taxon>
        <taxon>Bacillales</taxon>
        <taxon>Paenibacillaceae</taxon>
        <taxon>Paenibacillus</taxon>
    </lineage>
</organism>
<accession>A0ABQ6NLJ7</accession>
<dbReference type="Gene3D" id="3.40.50.1700">
    <property type="entry name" value="Glycoside hydrolase family 3 C-terminal domain"/>
    <property type="match status" value="1"/>
</dbReference>
<proteinExistence type="inferred from homology"/>
<dbReference type="RefSeq" id="WP_317980490.1">
    <property type="nucleotide sequence ID" value="NZ_BTCL01000010.1"/>
</dbReference>
<dbReference type="PANTHER" id="PTHR30480">
    <property type="entry name" value="BETA-HEXOSAMINIDASE-RELATED"/>
    <property type="match status" value="1"/>
</dbReference>
<dbReference type="Gene3D" id="3.20.20.300">
    <property type="entry name" value="Glycoside hydrolase, family 3, N-terminal domain"/>
    <property type="match status" value="1"/>
</dbReference>
<sequence length="532" mass="57731">MINEWLKSMSLEQKIGQLFMCGFDGTEPNESILQLLRDYHIGGVNFFRRNLLSPEQASELTASLQRESAIPLLISLDQEGGMVSGIEQGITLMPGNMALGAAGDEAAVYNAALFSGMELRAMGLNMNFAPCIDVNNNPLNPVIGVRSYGENPELVGRMGSAAVKGYQTAGITATVKHFPGHGDTSTDSHHELPLVAHDRKRLHEVELVPFKRAIASGVDAIMTAHVIFPAYESRPIPATLSHPILTGLLRGELGFEGVITTDCLEMNAVSQGVGVGEGAVMAIEAGADLVLISHQIHLQVEGLKAVIKAVREGRISESRINESVVRLLNLKEKRGLFTQQPSSPGLIRQLVGAQEHRAVAQSISERSITVVRNNNQIPLNKEEATYIIWPNMRPVSETAEPPGEETTLGRLLGGWLEASIEQIIAVNPDEGEISKVLSDSQGYRQIIVGTYNAVFSEGQQRLVTALAAREGVLLTVVSLRIPYDLNVFPEVRGYIACYENKPLTIRSLAKVLNGEIQACGKLPVTLQTTFEH</sequence>
<keyword evidence="4" id="KW-0378">Hydrolase</keyword>
<dbReference type="PRINTS" id="PR00133">
    <property type="entry name" value="GLHYDRLASE3"/>
</dbReference>
<dbReference type="Pfam" id="PF00933">
    <property type="entry name" value="Glyco_hydro_3"/>
    <property type="match status" value="1"/>
</dbReference>
<evidence type="ECO:0000256" key="4">
    <source>
        <dbReference type="ARBA" id="ARBA00022801"/>
    </source>
</evidence>
<dbReference type="PANTHER" id="PTHR30480:SF13">
    <property type="entry name" value="BETA-HEXOSAMINIDASE"/>
    <property type="match status" value="1"/>
</dbReference>
<dbReference type="EMBL" id="BTCL01000010">
    <property type="protein sequence ID" value="GMK45965.1"/>
    <property type="molecule type" value="Genomic_DNA"/>
</dbReference>
<dbReference type="InterPro" id="IPR036881">
    <property type="entry name" value="Glyco_hydro_3_C_sf"/>
</dbReference>
<comment type="similarity">
    <text evidence="2">Belongs to the glycosyl hydrolase 3 family.</text>
</comment>
<protein>
    <recommendedName>
        <fullName evidence="3">beta-N-acetylhexosaminidase</fullName>
        <ecNumber evidence="3">3.2.1.52</ecNumber>
    </recommendedName>
</protein>
<evidence type="ECO:0000313" key="7">
    <source>
        <dbReference type="EMBL" id="GMK45965.1"/>
    </source>
</evidence>
<evidence type="ECO:0000256" key="5">
    <source>
        <dbReference type="ARBA" id="ARBA00023295"/>
    </source>
</evidence>
<comment type="catalytic activity">
    <reaction evidence="1">
        <text>Hydrolysis of terminal non-reducing N-acetyl-D-hexosamine residues in N-acetyl-beta-D-hexosaminides.</text>
        <dbReference type="EC" id="3.2.1.52"/>
    </reaction>
</comment>
<evidence type="ECO:0000256" key="2">
    <source>
        <dbReference type="ARBA" id="ARBA00005336"/>
    </source>
</evidence>
<dbReference type="Proteomes" id="UP001285921">
    <property type="component" value="Unassembled WGS sequence"/>
</dbReference>
<gene>
    <name evidence="7" type="ORF">PghCCS26_30930</name>
</gene>
<dbReference type="InterPro" id="IPR036962">
    <property type="entry name" value="Glyco_hydro_3_N_sf"/>
</dbReference>
<dbReference type="InterPro" id="IPR001764">
    <property type="entry name" value="Glyco_hydro_3_N"/>
</dbReference>
<dbReference type="InterPro" id="IPR050226">
    <property type="entry name" value="NagZ_Beta-hexosaminidase"/>
</dbReference>
<dbReference type="EC" id="3.2.1.52" evidence="3"/>
<comment type="caution">
    <text evidence="7">The sequence shown here is derived from an EMBL/GenBank/DDBJ whole genome shotgun (WGS) entry which is preliminary data.</text>
</comment>
<name>A0ABQ6NLJ7_9BACL</name>
<evidence type="ECO:0000256" key="3">
    <source>
        <dbReference type="ARBA" id="ARBA00012663"/>
    </source>
</evidence>
<evidence type="ECO:0000313" key="8">
    <source>
        <dbReference type="Proteomes" id="UP001285921"/>
    </source>
</evidence>
<dbReference type="InterPro" id="IPR017853">
    <property type="entry name" value="GH"/>
</dbReference>
<evidence type="ECO:0000256" key="1">
    <source>
        <dbReference type="ARBA" id="ARBA00001231"/>
    </source>
</evidence>
<dbReference type="SUPFAM" id="SSF51445">
    <property type="entry name" value="(Trans)glycosidases"/>
    <property type="match status" value="1"/>
</dbReference>
<reference evidence="7 8" key="1">
    <citation type="submission" date="2023-05" db="EMBL/GenBank/DDBJ databases">
        <title>Draft genome of Paenibacillus sp. CCS26.</title>
        <authorList>
            <person name="Akita H."/>
            <person name="Shinto Y."/>
            <person name="Kimura Z."/>
        </authorList>
    </citation>
    <scope>NUCLEOTIDE SEQUENCE [LARGE SCALE GENOMIC DNA]</scope>
    <source>
        <strain evidence="7 8">CCS26</strain>
    </source>
</reference>
<evidence type="ECO:0000259" key="6">
    <source>
        <dbReference type="Pfam" id="PF00933"/>
    </source>
</evidence>
<feature type="domain" description="Glycoside hydrolase family 3 N-terminal" evidence="6">
    <location>
        <begin position="11"/>
        <end position="330"/>
    </location>
</feature>